<evidence type="ECO:0000256" key="6">
    <source>
        <dbReference type="ARBA" id="ARBA00023018"/>
    </source>
</evidence>
<evidence type="ECO:0000256" key="2">
    <source>
        <dbReference type="ARBA" id="ARBA00022448"/>
    </source>
</evidence>
<keyword evidence="10" id="KW-0325">Glycoprotein</keyword>
<feature type="transmembrane region" description="Helical" evidence="16">
    <location>
        <begin position="648"/>
        <end position="669"/>
    </location>
</feature>
<evidence type="ECO:0000256" key="5">
    <source>
        <dbReference type="ARBA" id="ARBA00022989"/>
    </source>
</evidence>
<evidence type="ECO:0000256" key="1">
    <source>
        <dbReference type="ARBA" id="ARBA00004651"/>
    </source>
</evidence>
<keyword evidence="3" id="KW-1003">Cell membrane</keyword>
<evidence type="ECO:0000259" key="18">
    <source>
        <dbReference type="SMART" id="SM00079"/>
    </source>
</evidence>
<evidence type="ECO:0000256" key="11">
    <source>
        <dbReference type="ARBA" id="ARBA00023257"/>
    </source>
</evidence>
<comment type="caution">
    <text evidence="20">The sequence shown here is derived from an EMBL/GenBank/DDBJ whole genome shotgun (WGS) entry which is preliminary data.</text>
</comment>
<dbReference type="Pfam" id="PF10613">
    <property type="entry name" value="Lig_chan-Glu_bd"/>
    <property type="match status" value="1"/>
</dbReference>
<keyword evidence="2" id="KW-0813">Transport</keyword>
<feature type="region of interest" description="Disordered" evidence="15">
    <location>
        <begin position="964"/>
        <end position="985"/>
    </location>
</feature>
<dbReference type="PANTHER" id="PTHR18966">
    <property type="entry name" value="IONOTROPIC GLUTAMATE RECEPTOR"/>
    <property type="match status" value="1"/>
</dbReference>
<dbReference type="PRINTS" id="PR00177">
    <property type="entry name" value="NMDARECEPTOR"/>
</dbReference>
<keyword evidence="9" id="KW-0675">Receptor</keyword>
<keyword evidence="5 16" id="KW-1133">Transmembrane helix</keyword>
<dbReference type="Pfam" id="PF00060">
    <property type="entry name" value="Lig_chan"/>
    <property type="match status" value="1"/>
</dbReference>
<dbReference type="InterPro" id="IPR001828">
    <property type="entry name" value="ANF_lig-bd_rcpt"/>
</dbReference>
<evidence type="ECO:0000256" key="8">
    <source>
        <dbReference type="ARBA" id="ARBA00023136"/>
    </source>
</evidence>
<dbReference type="InterPro" id="IPR015683">
    <property type="entry name" value="Ionotropic_Glu_rcpt"/>
</dbReference>
<dbReference type="SMART" id="SM00079">
    <property type="entry name" value="PBPe"/>
    <property type="match status" value="1"/>
</dbReference>
<reference evidence="20 21" key="1">
    <citation type="submission" date="2022-05" db="EMBL/GenBank/DDBJ databases">
        <authorList>
            <consortium name="Genoscope - CEA"/>
            <person name="William W."/>
        </authorList>
    </citation>
    <scope>NUCLEOTIDE SEQUENCE [LARGE SCALE GENOMIC DNA]</scope>
</reference>
<sequence>MELHGIRLFLVLILQEIHSLTVSTATENVTVEIAIFYNSSSRYMNSVLQNANDMFLASRQELKRTPKKTSNVEINIQWLDEIEVAGSYTSYNNSFLDRWSNSLQVQGAIFVDVNSKSLFLSSLLESSAIPTVGIFQTREQPRTQESSAYFSRVALPSMKHYAQVIWDVMKKTGRRSLSLVLTADTDGKELEDSMTEIVQREKWTIKDTLWLVQNKHVGLQVKLESLISKQADVVVVHSRDTENDLLFQVIQSFNISKWGSLWILTDITEYGVQDINEIPVGSLRISSKRCEPHLDFSLYSKAINDALFLYQAAYEKAFGRARRFESDCLLGESCGTPEIQDLANLYLKESFVEGKSSLFAKPSLYETSQTTFKVWNLRKSGINANKWVLVGQRTPTGLALENLMAPNGSTLTVSSVPEPYVMRVPVNLYSPWVQVEDPRFDGNGMLYCIGRGQLCYRFKNSSRIIEKTFCCYGASIDLLVMIQSELGFRSEIYFTPDGNYGDFDADTKKWNGIVQEVISGRADFAIDLSVNELRESYLDFAHPFVHLALNILVLKDDQISYEIQWSSWLEPFQYQLWFSIVGFINFILLVIWWIDWKSPYGHFRKLNGGDEGFTLLDSMTYVWGVAFGKDIGAEKTPHSSSARCVSTFYAFFALIVANTYCANLMAFLVQETFELPISGIRDSKIRHPSLQPPKGFKIGIQQDSQEESYFQFHSEDIFREIYHVNLKVNLVKSFEDGIQKLKNREIHGLVGDYLSLSQVANMDLNCSFSLAGPNFFNFGLGLAMRKASPWLQDVNQAVLKHQENGTIEAIVKRWFIKKSCDMNPFSELGIMNFSGLFMTVVIVLSFCVFAILVEFLLILMFMKVGNRLGKFGKFVKRFVFNLKKGEEDQVNIKYSFAFSQRNQTWDVSASKETSEKTFQELGFLNDAYVTPGETSFHSALFNTQTEQRFHDNAYFASTKQSMKGKKLRQKETGNHTTNENHEMSNGKATYETCKYADASDSNKTKSLKQNGFVVTKL</sequence>
<feature type="domain" description="Ionotropic glutamate receptor L-glutamate and glycine-binding" evidence="19">
    <location>
        <begin position="455"/>
        <end position="519"/>
    </location>
</feature>
<accession>A0ABN8LH45</accession>
<feature type="transmembrane region" description="Helical" evidence="16">
    <location>
        <begin position="576"/>
        <end position="594"/>
    </location>
</feature>
<keyword evidence="4 16" id="KW-0812">Transmembrane</keyword>
<feature type="domain" description="Ionotropic glutamate receptor C-terminal" evidence="18">
    <location>
        <begin position="457"/>
        <end position="817"/>
    </location>
</feature>
<dbReference type="SUPFAM" id="SSF53850">
    <property type="entry name" value="Periplasmic binding protein-like II"/>
    <property type="match status" value="1"/>
</dbReference>
<evidence type="ECO:0000313" key="20">
    <source>
        <dbReference type="EMBL" id="CAH3014801.1"/>
    </source>
</evidence>
<evidence type="ECO:0000256" key="13">
    <source>
        <dbReference type="ARBA" id="ARBA00023303"/>
    </source>
</evidence>
<keyword evidence="13" id="KW-0407">Ion channel</keyword>
<dbReference type="Gene3D" id="3.40.190.10">
    <property type="entry name" value="Periplasmic binding protein-like II"/>
    <property type="match status" value="2"/>
</dbReference>
<dbReference type="Gene3D" id="3.40.50.2300">
    <property type="match status" value="2"/>
</dbReference>
<evidence type="ECO:0000256" key="3">
    <source>
        <dbReference type="ARBA" id="ARBA00022475"/>
    </source>
</evidence>
<keyword evidence="8 16" id="KW-0472">Membrane</keyword>
<evidence type="ECO:0000313" key="21">
    <source>
        <dbReference type="Proteomes" id="UP001159427"/>
    </source>
</evidence>
<dbReference type="Gene3D" id="1.10.287.70">
    <property type="match status" value="1"/>
</dbReference>
<dbReference type="InterPro" id="IPR001320">
    <property type="entry name" value="Iontro_rcpt_C"/>
</dbReference>
<organism evidence="20 21">
    <name type="scientific">Porites evermanni</name>
    <dbReference type="NCBI Taxonomy" id="104178"/>
    <lineage>
        <taxon>Eukaryota</taxon>
        <taxon>Metazoa</taxon>
        <taxon>Cnidaria</taxon>
        <taxon>Anthozoa</taxon>
        <taxon>Hexacorallia</taxon>
        <taxon>Scleractinia</taxon>
        <taxon>Fungiina</taxon>
        <taxon>Poritidae</taxon>
        <taxon>Porites</taxon>
    </lineage>
</organism>
<dbReference type="InterPro" id="IPR001508">
    <property type="entry name" value="Iono_Glu_rcpt_met"/>
</dbReference>
<feature type="signal peptide" evidence="17">
    <location>
        <begin position="1"/>
        <end position="19"/>
    </location>
</feature>
<keyword evidence="11" id="KW-0628">Postsynaptic cell membrane</keyword>
<keyword evidence="12" id="KW-1071">Ligand-gated ion channel</keyword>
<evidence type="ECO:0000256" key="16">
    <source>
        <dbReference type="SAM" id="Phobius"/>
    </source>
</evidence>
<feature type="compositionally biased region" description="Basic and acidic residues" evidence="15">
    <location>
        <begin position="969"/>
        <end position="984"/>
    </location>
</feature>
<keyword evidence="7" id="KW-0406">Ion transport</keyword>
<keyword evidence="6" id="KW-0770">Synapse</keyword>
<dbReference type="InterPro" id="IPR028082">
    <property type="entry name" value="Peripla_BP_I"/>
</dbReference>
<evidence type="ECO:0000256" key="17">
    <source>
        <dbReference type="SAM" id="SignalP"/>
    </source>
</evidence>
<evidence type="ECO:0000256" key="7">
    <source>
        <dbReference type="ARBA" id="ARBA00023065"/>
    </source>
</evidence>
<evidence type="ECO:0000256" key="15">
    <source>
        <dbReference type="SAM" id="MobiDB-lite"/>
    </source>
</evidence>
<protein>
    <submittedName>
        <fullName evidence="20">Uncharacterized protein</fullName>
    </submittedName>
</protein>
<evidence type="ECO:0000256" key="14">
    <source>
        <dbReference type="ARBA" id="ARBA00034100"/>
    </source>
</evidence>
<name>A0ABN8LH45_9CNID</name>
<keyword evidence="17" id="KW-0732">Signal</keyword>
<proteinExistence type="predicted"/>
<evidence type="ECO:0000256" key="12">
    <source>
        <dbReference type="ARBA" id="ARBA00023286"/>
    </source>
</evidence>
<gene>
    <name evidence="20" type="ORF">PEVE_00006198</name>
</gene>
<dbReference type="EMBL" id="CALNXI010000014">
    <property type="protein sequence ID" value="CAH3014801.1"/>
    <property type="molecule type" value="Genomic_DNA"/>
</dbReference>
<evidence type="ECO:0000256" key="9">
    <source>
        <dbReference type="ARBA" id="ARBA00023170"/>
    </source>
</evidence>
<evidence type="ECO:0000256" key="10">
    <source>
        <dbReference type="ARBA" id="ARBA00023180"/>
    </source>
</evidence>
<evidence type="ECO:0000259" key="19">
    <source>
        <dbReference type="SMART" id="SM00918"/>
    </source>
</evidence>
<keyword evidence="21" id="KW-1185">Reference proteome</keyword>
<evidence type="ECO:0000256" key="4">
    <source>
        <dbReference type="ARBA" id="ARBA00022692"/>
    </source>
</evidence>
<comment type="subcellular location">
    <subcellularLocation>
        <location evidence="1">Cell membrane</location>
        <topology evidence="1">Multi-pass membrane protein</topology>
    </subcellularLocation>
    <subcellularLocation>
        <location evidence="14">Postsynaptic cell membrane</location>
    </subcellularLocation>
</comment>
<dbReference type="SUPFAM" id="SSF53822">
    <property type="entry name" value="Periplasmic binding protein-like I"/>
    <property type="match status" value="1"/>
</dbReference>
<dbReference type="SMART" id="SM00918">
    <property type="entry name" value="Lig_chan-Glu_bd"/>
    <property type="match status" value="1"/>
</dbReference>
<dbReference type="Proteomes" id="UP001159427">
    <property type="component" value="Unassembled WGS sequence"/>
</dbReference>
<feature type="chain" id="PRO_5047122520" evidence="17">
    <location>
        <begin position="20"/>
        <end position="1017"/>
    </location>
</feature>
<dbReference type="Pfam" id="PF01094">
    <property type="entry name" value="ANF_receptor"/>
    <property type="match status" value="1"/>
</dbReference>
<feature type="transmembrane region" description="Helical" evidence="16">
    <location>
        <begin position="836"/>
        <end position="861"/>
    </location>
</feature>
<dbReference type="InterPro" id="IPR019594">
    <property type="entry name" value="Glu/Gly-bd"/>
</dbReference>